<dbReference type="Pfam" id="PF00656">
    <property type="entry name" value="Peptidase_C14"/>
    <property type="match status" value="1"/>
</dbReference>
<dbReference type="EMBL" id="JADFUA010000006">
    <property type="protein sequence ID" value="MBE9609986.1"/>
    <property type="molecule type" value="Genomic_DNA"/>
</dbReference>
<keyword evidence="4" id="KW-1185">Reference proteome</keyword>
<dbReference type="InterPro" id="IPR005532">
    <property type="entry name" value="SUMF_dom"/>
</dbReference>
<evidence type="ECO:0000259" key="2">
    <source>
        <dbReference type="PROSITE" id="PS50208"/>
    </source>
</evidence>
<dbReference type="Gene3D" id="3.90.1580.10">
    <property type="entry name" value="paralog of FGE (formylglycine-generating enzyme)"/>
    <property type="match status" value="1"/>
</dbReference>
<dbReference type="InterPro" id="IPR052039">
    <property type="entry name" value="Caspase-related_regulators"/>
</dbReference>
<dbReference type="Gene3D" id="3.40.50.1460">
    <property type="match status" value="1"/>
</dbReference>
<feature type="domain" description="Caspase family p20" evidence="2">
    <location>
        <begin position="20"/>
        <end position="153"/>
    </location>
</feature>
<proteinExistence type="predicted"/>
<comment type="caution">
    <text evidence="3">The sequence shown here is derived from an EMBL/GenBank/DDBJ whole genome shotgun (WGS) entry which is preliminary data.</text>
</comment>
<dbReference type="InterPro" id="IPR042095">
    <property type="entry name" value="SUMF_sf"/>
</dbReference>
<dbReference type="InterPro" id="IPR011600">
    <property type="entry name" value="Pept_C14_caspase"/>
</dbReference>
<dbReference type="AlphaFoldDB" id="A0A8J7K221"/>
<dbReference type="RefSeq" id="WP_194116507.1">
    <property type="nucleotide sequence ID" value="NZ_JADFUA010000006.1"/>
</dbReference>
<dbReference type="GO" id="GO:0004197">
    <property type="term" value="F:cysteine-type endopeptidase activity"/>
    <property type="evidence" value="ECO:0007669"/>
    <property type="project" value="InterPro"/>
</dbReference>
<dbReference type="PANTHER" id="PTHR22576:SF37">
    <property type="entry name" value="MUCOSA-ASSOCIATED LYMPHOID TISSUE LYMPHOMA TRANSLOCATION PROTEIN 1"/>
    <property type="match status" value="1"/>
</dbReference>
<dbReference type="InterPro" id="IPR016187">
    <property type="entry name" value="CTDL_fold"/>
</dbReference>
<name>A0A8J7K221_9NEIS</name>
<keyword evidence="1" id="KW-0732">Signal</keyword>
<dbReference type="InterPro" id="IPR029030">
    <property type="entry name" value="Caspase-like_dom_sf"/>
</dbReference>
<dbReference type="Pfam" id="PF03781">
    <property type="entry name" value="FGE-sulfatase"/>
    <property type="match status" value="1"/>
</dbReference>
<accession>A0A8J7K221</accession>
<dbReference type="PROSITE" id="PS50208">
    <property type="entry name" value="CASPASE_P20"/>
    <property type="match status" value="1"/>
</dbReference>
<evidence type="ECO:0000313" key="4">
    <source>
        <dbReference type="Proteomes" id="UP000604481"/>
    </source>
</evidence>
<gene>
    <name evidence="3" type="ORF">INR99_11595</name>
</gene>
<organism evidence="3 4">
    <name type="scientific">Chitinilyticum piscinae</name>
    <dbReference type="NCBI Taxonomy" id="2866724"/>
    <lineage>
        <taxon>Bacteria</taxon>
        <taxon>Pseudomonadati</taxon>
        <taxon>Pseudomonadota</taxon>
        <taxon>Betaproteobacteria</taxon>
        <taxon>Neisseriales</taxon>
        <taxon>Chitinibacteraceae</taxon>
        <taxon>Chitinilyticum</taxon>
    </lineage>
</organism>
<dbReference type="SUPFAM" id="SSF56436">
    <property type="entry name" value="C-type lectin-like"/>
    <property type="match status" value="1"/>
</dbReference>
<protein>
    <submittedName>
        <fullName evidence="3">SUMF1/EgtB/PvdO family nonheme iron enzyme</fullName>
    </submittedName>
</protein>
<dbReference type="InterPro" id="IPR001309">
    <property type="entry name" value="Pept_C14_p20"/>
</dbReference>
<evidence type="ECO:0000256" key="1">
    <source>
        <dbReference type="SAM" id="SignalP"/>
    </source>
</evidence>
<dbReference type="PANTHER" id="PTHR22576">
    <property type="entry name" value="MUCOSA ASSOCIATED LYMPHOID TISSUE LYMPHOMA TRANSLOCATION PROTEIN 1/PARACASPASE"/>
    <property type="match status" value="1"/>
</dbReference>
<sequence length="560" mass="61344">MRTLLTLLLCTLLLPVAHAGKRVALLIGNSQYAQEAALKNPGNDARLLASVLRNEQKFDTVIVRENLGRRELVQQLQELAALAKDADTVLVYYSGHGMQNAQKRNYLLPVDAAVNAQASVESEGVPADLLLETLESANAKLNIVILDACRNNPLAAKARSGNKGLARMESERSGFLIAYSTRDGQVALDGDGQNSPYASALAQWLGRKDLPVRSQFDEVFESVKQATGGKQLPVQYGDITGKVYLDPNRSGQATTQLASTKPASALTRSTMKLPAYAPGKEFQECEDCPAMVWLPQGSGIMGSQPGTDIRSEEQPQHAIRIAYPLAMGRSEVTRGQWAAFVEETGYDAPLGCWVFNGREPQKQPDKSWRNPGFAQSENDPVVCVNYEDAERYLAWLSRKTGGKYRLPSETEWEYAARAGSKTSRPWGDSPDESCRYANGLDQSSIGKLAGTAAESRPACTDKAIYTNAIASYQPNAFGLYDLIGNVSEWTADCWFADYDKAPSDGSARSEGWGCDAASLRGGDWLTSSTELRTAVRDQRLRTYRGQYFGFRVVREMAETK</sequence>
<feature type="chain" id="PRO_5035206795" evidence="1">
    <location>
        <begin position="20"/>
        <end position="560"/>
    </location>
</feature>
<dbReference type="GO" id="GO:0006508">
    <property type="term" value="P:proteolysis"/>
    <property type="evidence" value="ECO:0007669"/>
    <property type="project" value="InterPro"/>
</dbReference>
<dbReference type="Proteomes" id="UP000604481">
    <property type="component" value="Unassembled WGS sequence"/>
</dbReference>
<evidence type="ECO:0000313" key="3">
    <source>
        <dbReference type="EMBL" id="MBE9609986.1"/>
    </source>
</evidence>
<feature type="signal peptide" evidence="1">
    <location>
        <begin position="1"/>
        <end position="19"/>
    </location>
</feature>
<dbReference type="SUPFAM" id="SSF52129">
    <property type="entry name" value="Caspase-like"/>
    <property type="match status" value="1"/>
</dbReference>
<reference evidence="3 4" key="1">
    <citation type="submission" date="2020-10" db="EMBL/GenBank/DDBJ databases">
        <title>The genome sequence of Chitinilyticum litopenaei 4Y14.</title>
        <authorList>
            <person name="Liu Y."/>
        </authorList>
    </citation>
    <scope>NUCLEOTIDE SEQUENCE [LARGE SCALE GENOMIC DNA]</scope>
    <source>
        <strain evidence="3 4">4Y14</strain>
    </source>
</reference>